<dbReference type="EMBL" id="MGFD01000026">
    <property type="protein sequence ID" value="OGL98579.1"/>
    <property type="molecule type" value="Genomic_DNA"/>
</dbReference>
<name>A0A1F7W728_9BACT</name>
<evidence type="ECO:0000313" key="2">
    <source>
        <dbReference type="EMBL" id="OGL98579.1"/>
    </source>
</evidence>
<keyword evidence="1" id="KW-1133">Transmembrane helix</keyword>
<comment type="caution">
    <text evidence="2">The sequence shown here is derived from an EMBL/GenBank/DDBJ whole genome shotgun (WGS) entry which is preliminary data.</text>
</comment>
<dbReference type="AlphaFoldDB" id="A0A1F7W728"/>
<sequence length="73" mass="8604">MHTNRCPFGRGFLISFDEITPRSHVVLEVSVKMTAKWGLFQSLFFWNFLIILYAYDIDLIFSYVFAETQTFSP</sequence>
<proteinExistence type="predicted"/>
<gene>
    <name evidence="2" type="ORF">A2318_00575</name>
</gene>
<keyword evidence="1" id="KW-0472">Membrane</keyword>
<evidence type="ECO:0000256" key="1">
    <source>
        <dbReference type="SAM" id="Phobius"/>
    </source>
</evidence>
<feature type="transmembrane region" description="Helical" evidence="1">
    <location>
        <begin position="43"/>
        <end position="66"/>
    </location>
</feature>
<dbReference type="STRING" id="1802421.A2318_00575"/>
<protein>
    <submittedName>
        <fullName evidence="2">Uncharacterized protein</fullName>
    </submittedName>
</protein>
<organism evidence="2 3">
    <name type="scientific">Candidatus Uhrbacteria bacterium RIFOXYB2_FULL_45_11</name>
    <dbReference type="NCBI Taxonomy" id="1802421"/>
    <lineage>
        <taxon>Bacteria</taxon>
        <taxon>Candidatus Uhriibacteriota</taxon>
    </lineage>
</organism>
<accession>A0A1F7W728</accession>
<dbReference type="Proteomes" id="UP000177331">
    <property type="component" value="Unassembled WGS sequence"/>
</dbReference>
<reference evidence="2 3" key="1">
    <citation type="journal article" date="2016" name="Nat. Commun.">
        <title>Thousands of microbial genomes shed light on interconnected biogeochemical processes in an aquifer system.</title>
        <authorList>
            <person name="Anantharaman K."/>
            <person name="Brown C.T."/>
            <person name="Hug L.A."/>
            <person name="Sharon I."/>
            <person name="Castelle C.J."/>
            <person name="Probst A.J."/>
            <person name="Thomas B.C."/>
            <person name="Singh A."/>
            <person name="Wilkins M.J."/>
            <person name="Karaoz U."/>
            <person name="Brodie E.L."/>
            <person name="Williams K.H."/>
            <person name="Hubbard S.S."/>
            <person name="Banfield J.F."/>
        </authorList>
    </citation>
    <scope>NUCLEOTIDE SEQUENCE [LARGE SCALE GENOMIC DNA]</scope>
</reference>
<evidence type="ECO:0000313" key="3">
    <source>
        <dbReference type="Proteomes" id="UP000177331"/>
    </source>
</evidence>
<keyword evidence="1" id="KW-0812">Transmembrane</keyword>